<organism evidence="1 2">
    <name type="scientific">Panagrolaimus sp. PS1159</name>
    <dbReference type="NCBI Taxonomy" id="55785"/>
    <lineage>
        <taxon>Eukaryota</taxon>
        <taxon>Metazoa</taxon>
        <taxon>Ecdysozoa</taxon>
        <taxon>Nematoda</taxon>
        <taxon>Chromadorea</taxon>
        <taxon>Rhabditida</taxon>
        <taxon>Tylenchina</taxon>
        <taxon>Panagrolaimomorpha</taxon>
        <taxon>Panagrolaimoidea</taxon>
        <taxon>Panagrolaimidae</taxon>
        <taxon>Panagrolaimus</taxon>
    </lineage>
</organism>
<evidence type="ECO:0000313" key="2">
    <source>
        <dbReference type="WBParaSite" id="PS1159_v2.g12757.t1"/>
    </source>
</evidence>
<proteinExistence type="predicted"/>
<sequence>MEKDKDEANKGKKGRVKPTDPRLASERYALNETVRKIKEAQKIIENAPPISHTVSDVDPYATKKPKVEKDCPSSNPNNAIISSSPIPQQPPRTTSASTTRNNVTADGTLFANNSLDTLMQRMEATESPMPDTVIPVTPVIVQPNSMGNVVAGIPVIPQGNMPPALNARSSIPTIRNDSDVDIQALIDMCHPIRRERNGNARRSFKIPLEDYFFCTDPNLLNETFRSFYV</sequence>
<reference evidence="2" key="1">
    <citation type="submission" date="2022-11" db="UniProtKB">
        <authorList>
            <consortium name="WormBaseParasite"/>
        </authorList>
    </citation>
    <scope>IDENTIFICATION</scope>
</reference>
<accession>A0AC35F3D1</accession>
<protein>
    <submittedName>
        <fullName evidence="2">Uncharacterized protein</fullName>
    </submittedName>
</protein>
<dbReference type="WBParaSite" id="PS1159_v2.g12757.t1">
    <property type="protein sequence ID" value="PS1159_v2.g12757.t1"/>
    <property type="gene ID" value="PS1159_v2.g12757"/>
</dbReference>
<evidence type="ECO:0000313" key="1">
    <source>
        <dbReference type="Proteomes" id="UP000887580"/>
    </source>
</evidence>
<name>A0AC35F3D1_9BILA</name>
<dbReference type="Proteomes" id="UP000887580">
    <property type="component" value="Unplaced"/>
</dbReference>